<reference evidence="1 2" key="1">
    <citation type="journal article" date="2021" name="Nat. Commun.">
        <title>Genetic determinants of endophytism in the Arabidopsis root mycobiome.</title>
        <authorList>
            <person name="Mesny F."/>
            <person name="Miyauchi S."/>
            <person name="Thiergart T."/>
            <person name="Pickel B."/>
            <person name="Atanasova L."/>
            <person name="Karlsson M."/>
            <person name="Huettel B."/>
            <person name="Barry K.W."/>
            <person name="Haridas S."/>
            <person name="Chen C."/>
            <person name="Bauer D."/>
            <person name="Andreopoulos W."/>
            <person name="Pangilinan J."/>
            <person name="LaButti K."/>
            <person name="Riley R."/>
            <person name="Lipzen A."/>
            <person name="Clum A."/>
            <person name="Drula E."/>
            <person name="Henrissat B."/>
            <person name="Kohler A."/>
            <person name="Grigoriev I.V."/>
            <person name="Martin F.M."/>
            <person name="Hacquard S."/>
        </authorList>
    </citation>
    <scope>NUCLEOTIDE SEQUENCE [LARGE SCALE GENOMIC DNA]</scope>
    <source>
        <strain evidence="1 2">MPI-SDFR-AT-0079</strain>
    </source>
</reference>
<sequence length="565" mass="63786">MATTAVNPATGLDRNGDTVMADARSSVPVFDTIPPEIISLILDFLVPQPPEIGETRPVAYHQLMVDEPWFDFTRCRRGLHSVCRVNRRLSEMARPLLYRNVALWDETAMLFFFRTLCSKPHYGLSTRYVSCHITLTCINVVREVRELLPKCLPTFTPAQGDGVLVTATRHFLQMLSSFLPQMVASEGDFDHVPQALFCFILMFLSKVETVLLQIPISDDQPEYAVLCGQIEGIKDLFRDEPDAAPLQTIRTLLLQGDPELLSQIEEDECECDGPDVWGAQPRKYSPLFSSFPNLTTLEVSSDDGVWTTALDEFDDFLPTDATAPPFMPNIRHIYLHNSVAYPGDLHHLLLNAPRLETLYMAPRGDDSLKEMLDDGINAGEHPESLDIALANHAKHLRNLDVSWEDISGFESLVGPDGRLTSLAQMDSLHTICVQMGLLYGTPAAVLETPLVDLLPPNLVELALEDWWWSNVDLLDALPDWGPRDRVRHYQSQNHYRAAALRTLTHFARDVRTRLPRLQRVALLVRIPWTWILEGEGAIPLEFHFEVVKKVFLDQGVEFSVKSDEV</sequence>
<dbReference type="Proteomes" id="UP000724584">
    <property type="component" value="Unassembled WGS sequence"/>
</dbReference>
<gene>
    <name evidence="1" type="ORF">F5144DRAFT_565835</name>
</gene>
<dbReference type="EMBL" id="JAGIZQ010000003">
    <property type="protein sequence ID" value="KAH6635936.1"/>
    <property type="molecule type" value="Genomic_DNA"/>
</dbReference>
<evidence type="ECO:0000313" key="2">
    <source>
        <dbReference type="Proteomes" id="UP000724584"/>
    </source>
</evidence>
<name>A0ACB7PAR3_9PEZI</name>
<organism evidence="1 2">
    <name type="scientific">Chaetomium tenue</name>
    <dbReference type="NCBI Taxonomy" id="1854479"/>
    <lineage>
        <taxon>Eukaryota</taxon>
        <taxon>Fungi</taxon>
        <taxon>Dikarya</taxon>
        <taxon>Ascomycota</taxon>
        <taxon>Pezizomycotina</taxon>
        <taxon>Sordariomycetes</taxon>
        <taxon>Sordariomycetidae</taxon>
        <taxon>Sordariales</taxon>
        <taxon>Chaetomiaceae</taxon>
        <taxon>Chaetomium</taxon>
    </lineage>
</organism>
<keyword evidence="2" id="KW-1185">Reference proteome</keyword>
<accession>A0ACB7PAR3</accession>
<proteinExistence type="predicted"/>
<comment type="caution">
    <text evidence="1">The sequence shown here is derived from an EMBL/GenBank/DDBJ whole genome shotgun (WGS) entry which is preliminary data.</text>
</comment>
<protein>
    <submittedName>
        <fullName evidence="1">Uncharacterized protein</fullName>
    </submittedName>
</protein>
<evidence type="ECO:0000313" key="1">
    <source>
        <dbReference type="EMBL" id="KAH6635936.1"/>
    </source>
</evidence>